<keyword evidence="1 5" id="KW-0479">Metal-binding</keyword>
<dbReference type="NCBIfam" id="TIGR01430">
    <property type="entry name" value="aden_deam"/>
    <property type="match status" value="1"/>
</dbReference>
<evidence type="ECO:0000256" key="3">
    <source>
        <dbReference type="ARBA" id="ARBA00022833"/>
    </source>
</evidence>
<keyword evidence="4 5" id="KW-0546">Nucleotide metabolism</keyword>
<feature type="binding site" evidence="5">
    <location>
        <position position="190"/>
    </location>
    <ligand>
        <name>Zn(2+)</name>
        <dbReference type="ChEBI" id="CHEBI:29105"/>
        <note>catalytic</note>
    </ligand>
</feature>
<dbReference type="PANTHER" id="PTHR43114">
    <property type="entry name" value="ADENINE DEAMINASE"/>
    <property type="match status" value="1"/>
</dbReference>
<dbReference type="OrthoDB" id="105475at2"/>
<dbReference type="InterPro" id="IPR001365">
    <property type="entry name" value="A_deaminase_dom"/>
</dbReference>
<dbReference type="HAMAP" id="MF_01962">
    <property type="entry name" value="Adenine_deaminase"/>
    <property type="match status" value="1"/>
</dbReference>
<sequence length="331" mass="36379">MTRTIPKVELHCHIEGAALPDLVRRLAARYHIDVGGLFDADGGYRWHDFTSFLEAYDRAASVFKTAEDFADLTETYLVASALEGVIYTEVFISPDHARRSGIAYADYLGGISEGMRRAEESHGIVGRIIPLIERHFGPEAAIKAAKTAVHTMDERVVGFGMAGDERLYEVTDFAPAFAVAAEAGLKLTCHAGEVCGAESVRATLDAIPVRRIGHGVRAIEDADLMRRLADEEIVLEVCPGSNVALGVYAGWPRHPIVRLRDAGIKVTISSDDPPFFHTTVGRDYRMVQDTFTLSDREMLAFTQTAIDAAFCDETVKTRLRQQMLNGEAFTS</sequence>
<dbReference type="AlphaFoldDB" id="A0A2C9D233"/>
<dbReference type="InterPro" id="IPR006330">
    <property type="entry name" value="Ado/ade_deaminase"/>
</dbReference>
<name>A0A2C9D233_9HYPH</name>
<dbReference type="InterPro" id="IPR032466">
    <property type="entry name" value="Metal_Hydrolase"/>
</dbReference>
<evidence type="ECO:0000256" key="4">
    <source>
        <dbReference type="ARBA" id="ARBA00023080"/>
    </source>
</evidence>
<dbReference type="GO" id="GO:0009117">
    <property type="term" value="P:nucleotide metabolic process"/>
    <property type="evidence" value="ECO:0007669"/>
    <property type="project" value="UniProtKB-KW"/>
</dbReference>
<proteinExistence type="inferred from homology"/>
<evidence type="ECO:0000256" key="5">
    <source>
        <dbReference type="HAMAP-Rule" id="MF_01962"/>
    </source>
</evidence>
<comment type="catalytic activity">
    <reaction evidence="5">
        <text>adenine + H2O + H(+) = hypoxanthine + NH4(+)</text>
        <dbReference type="Rhea" id="RHEA:23688"/>
        <dbReference type="ChEBI" id="CHEBI:15377"/>
        <dbReference type="ChEBI" id="CHEBI:15378"/>
        <dbReference type="ChEBI" id="CHEBI:16708"/>
        <dbReference type="ChEBI" id="CHEBI:17368"/>
        <dbReference type="ChEBI" id="CHEBI:28938"/>
        <dbReference type="EC" id="3.5.4.2"/>
    </reaction>
</comment>
<evidence type="ECO:0000313" key="7">
    <source>
        <dbReference type="EMBL" id="SON54208.1"/>
    </source>
</evidence>
<comment type="cofactor">
    <cofactor evidence="5">
        <name>Zn(2+)</name>
        <dbReference type="ChEBI" id="CHEBI:29105"/>
    </cofactor>
    <text evidence="5">Binds 1 zinc ion per subunit.</text>
</comment>
<keyword evidence="3 5" id="KW-0862">Zinc</keyword>
<dbReference type="PANTHER" id="PTHR43114:SF6">
    <property type="entry name" value="ADENINE DEAMINASE"/>
    <property type="match status" value="1"/>
</dbReference>
<comment type="similarity">
    <text evidence="5">Belongs to the metallo-dependent hydrolases superfamily. Adenosine and AMP deaminases family. Adenine deaminase type 2 subfamily.</text>
</comment>
<dbReference type="EMBL" id="LT960614">
    <property type="protein sequence ID" value="SON54208.1"/>
    <property type="molecule type" value="Genomic_DNA"/>
</dbReference>
<gene>
    <name evidence="7" type="ORF">HDIA_0667</name>
</gene>
<dbReference type="RefSeq" id="WP_099554337.1">
    <property type="nucleotide sequence ID" value="NZ_LT960614.1"/>
</dbReference>
<dbReference type="SUPFAM" id="SSF51556">
    <property type="entry name" value="Metallo-dependent hydrolases"/>
    <property type="match status" value="1"/>
</dbReference>
<feature type="binding site" evidence="5">
    <location>
        <position position="272"/>
    </location>
    <ligand>
        <name>substrate</name>
    </ligand>
</feature>
<comment type="function">
    <text evidence="5">Catalyzes the hydrolytic deamination of adenine to hypoxanthine. Plays an important role in the purine salvage pathway and in nitrogen catabolism.</text>
</comment>
<reference evidence="8" key="1">
    <citation type="submission" date="2017-09" db="EMBL/GenBank/DDBJ databases">
        <title>Genome sequence of Nannocystis excedens DSM 71.</title>
        <authorList>
            <person name="Blom J."/>
        </authorList>
    </citation>
    <scope>NUCLEOTIDE SEQUENCE [LARGE SCALE GENOMIC DNA]</scope>
    <source>
        <strain evidence="8">type strain: E19</strain>
    </source>
</reference>
<dbReference type="KEGG" id="hdi:HDIA_0667"/>
<dbReference type="Gene3D" id="3.20.20.140">
    <property type="entry name" value="Metal-dependent hydrolases"/>
    <property type="match status" value="1"/>
</dbReference>
<dbReference type="GO" id="GO:0000034">
    <property type="term" value="F:adenine deaminase activity"/>
    <property type="evidence" value="ECO:0007669"/>
    <property type="project" value="UniProtKB-UniRule"/>
</dbReference>
<keyword evidence="8" id="KW-1185">Reference proteome</keyword>
<accession>A0A2C9D233</accession>
<feature type="binding site" evidence="5">
    <location>
        <position position="13"/>
    </location>
    <ligand>
        <name>Zn(2+)</name>
        <dbReference type="ChEBI" id="CHEBI:29105"/>
        <note>catalytic</note>
    </ligand>
</feature>
<feature type="binding site" evidence="5">
    <location>
        <position position="271"/>
    </location>
    <ligand>
        <name>Zn(2+)</name>
        <dbReference type="ChEBI" id="CHEBI:29105"/>
        <note>catalytic</note>
    </ligand>
</feature>
<dbReference type="GO" id="GO:0006146">
    <property type="term" value="P:adenine catabolic process"/>
    <property type="evidence" value="ECO:0007669"/>
    <property type="project" value="UniProtKB-UniRule"/>
</dbReference>
<dbReference type="GO" id="GO:0043103">
    <property type="term" value="P:hypoxanthine salvage"/>
    <property type="evidence" value="ECO:0007669"/>
    <property type="project" value="UniProtKB-UniRule"/>
</dbReference>
<protein>
    <recommendedName>
        <fullName evidence="5">Adenine deaminase</fullName>
        <shortName evidence="5">ADE</shortName>
        <ecNumber evidence="5">3.5.4.2</ecNumber>
    </recommendedName>
    <alternativeName>
        <fullName evidence="5">Adenine aminohydrolase</fullName>
        <shortName evidence="5">AAH</shortName>
    </alternativeName>
</protein>
<evidence type="ECO:0000259" key="6">
    <source>
        <dbReference type="Pfam" id="PF00962"/>
    </source>
</evidence>
<dbReference type="Proteomes" id="UP000223606">
    <property type="component" value="Chromosome 1"/>
</dbReference>
<evidence type="ECO:0000256" key="2">
    <source>
        <dbReference type="ARBA" id="ARBA00022801"/>
    </source>
</evidence>
<dbReference type="EC" id="3.5.4.2" evidence="5"/>
<evidence type="ECO:0000313" key="8">
    <source>
        <dbReference type="Proteomes" id="UP000223606"/>
    </source>
</evidence>
<organism evidence="7 8">
    <name type="scientific">Hartmannibacter diazotrophicus</name>
    <dbReference type="NCBI Taxonomy" id="1482074"/>
    <lineage>
        <taxon>Bacteria</taxon>
        <taxon>Pseudomonadati</taxon>
        <taxon>Pseudomonadota</taxon>
        <taxon>Alphaproteobacteria</taxon>
        <taxon>Hyphomicrobiales</taxon>
        <taxon>Pleomorphomonadaceae</taxon>
        <taxon>Hartmannibacter</taxon>
    </lineage>
</organism>
<dbReference type="NCBIfam" id="NF006848">
    <property type="entry name" value="PRK09358.1-3"/>
    <property type="match status" value="1"/>
</dbReference>
<feature type="active site" description="Proton donor" evidence="5">
    <location>
        <position position="193"/>
    </location>
</feature>
<evidence type="ECO:0000256" key="1">
    <source>
        <dbReference type="ARBA" id="ARBA00022723"/>
    </source>
</evidence>
<feature type="site" description="Important for catalytic activity" evidence="5">
    <location>
        <position position="214"/>
    </location>
</feature>
<dbReference type="Pfam" id="PF00962">
    <property type="entry name" value="A_deaminase"/>
    <property type="match status" value="1"/>
</dbReference>
<dbReference type="InterPro" id="IPR028892">
    <property type="entry name" value="ADE"/>
</dbReference>
<feature type="domain" description="Adenosine deaminase" evidence="6">
    <location>
        <begin position="6"/>
        <end position="322"/>
    </location>
</feature>
<dbReference type="GO" id="GO:0008270">
    <property type="term" value="F:zinc ion binding"/>
    <property type="evidence" value="ECO:0007669"/>
    <property type="project" value="UniProtKB-UniRule"/>
</dbReference>
<feature type="binding site" evidence="5">
    <location>
        <position position="11"/>
    </location>
    <ligand>
        <name>Zn(2+)</name>
        <dbReference type="ChEBI" id="CHEBI:29105"/>
        <note>catalytic</note>
    </ligand>
</feature>
<keyword evidence="2 5" id="KW-0378">Hydrolase</keyword>